<protein>
    <submittedName>
        <fullName evidence="3">Retrovirus-related pol polyprotein from transposon TNT 1-94</fullName>
    </submittedName>
</protein>
<proteinExistence type="predicted"/>
<dbReference type="PANTHER" id="PTHR11439:SF483">
    <property type="entry name" value="PEPTIDE SYNTHASE GLIP-LIKE, PUTATIVE (AFU_ORTHOLOGUE AFUA_3G12920)-RELATED"/>
    <property type="match status" value="1"/>
</dbReference>
<keyword evidence="4" id="KW-1185">Reference proteome</keyword>
<reference evidence="3" key="1">
    <citation type="journal article" date="2022" name="Int. J. Mol. Sci.">
        <title>Draft Genome of Tanacetum Coccineum: Genomic Comparison of Closely Related Tanacetum-Family Plants.</title>
        <authorList>
            <person name="Yamashiro T."/>
            <person name="Shiraishi A."/>
            <person name="Nakayama K."/>
            <person name="Satake H."/>
        </authorList>
    </citation>
    <scope>NUCLEOTIDE SEQUENCE</scope>
</reference>
<comment type="caution">
    <text evidence="3">The sequence shown here is derived from an EMBL/GenBank/DDBJ whole genome shotgun (WGS) entry which is preliminary data.</text>
</comment>
<evidence type="ECO:0000313" key="4">
    <source>
        <dbReference type="Proteomes" id="UP001151760"/>
    </source>
</evidence>
<dbReference type="PANTHER" id="PTHR11439">
    <property type="entry name" value="GAG-POL-RELATED RETROTRANSPOSON"/>
    <property type="match status" value="1"/>
</dbReference>
<organism evidence="3 4">
    <name type="scientific">Tanacetum coccineum</name>
    <dbReference type="NCBI Taxonomy" id="301880"/>
    <lineage>
        <taxon>Eukaryota</taxon>
        <taxon>Viridiplantae</taxon>
        <taxon>Streptophyta</taxon>
        <taxon>Embryophyta</taxon>
        <taxon>Tracheophyta</taxon>
        <taxon>Spermatophyta</taxon>
        <taxon>Magnoliopsida</taxon>
        <taxon>eudicotyledons</taxon>
        <taxon>Gunneridae</taxon>
        <taxon>Pentapetalae</taxon>
        <taxon>asterids</taxon>
        <taxon>campanulids</taxon>
        <taxon>Asterales</taxon>
        <taxon>Asteraceae</taxon>
        <taxon>Asteroideae</taxon>
        <taxon>Anthemideae</taxon>
        <taxon>Anthemidinae</taxon>
        <taxon>Tanacetum</taxon>
    </lineage>
</organism>
<accession>A0ABQ4WKF7</accession>
<evidence type="ECO:0000313" key="3">
    <source>
        <dbReference type="EMBL" id="GJS53361.1"/>
    </source>
</evidence>
<name>A0ABQ4WKF7_9ASTR</name>
<feature type="region of interest" description="Disordered" evidence="1">
    <location>
        <begin position="126"/>
        <end position="145"/>
    </location>
</feature>
<feature type="region of interest" description="Disordered" evidence="1">
    <location>
        <begin position="82"/>
        <end position="111"/>
    </location>
</feature>
<dbReference type="Proteomes" id="UP001151760">
    <property type="component" value="Unassembled WGS sequence"/>
</dbReference>
<reference evidence="3" key="2">
    <citation type="submission" date="2022-01" db="EMBL/GenBank/DDBJ databases">
        <authorList>
            <person name="Yamashiro T."/>
            <person name="Shiraishi A."/>
            <person name="Satake H."/>
            <person name="Nakayama K."/>
        </authorList>
    </citation>
    <scope>NUCLEOTIDE SEQUENCE</scope>
</reference>
<evidence type="ECO:0000259" key="2">
    <source>
        <dbReference type="Pfam" id="PF07727"/>
    </source>
</evidence>
<evidence type="ECO:0000256" key="1">
    <source>
        <dbReference type="SAM" id="MobiDB-lite"/>
    </source>
</evidence>
<feature type="domain" description="Reverse transcriptase Ty1/copia-type" evidence="2">
    <location>
        <begin position="232"/>
        <end position="474"/>
    </location>
</feature>
<dbReference type="SUPFAM" id="SSF56672">
    <property type="entry name" value="DNA/RNA polymerases"/>
    <property type="match status" value="1"/>
</dbReference>
<sequence>MAPLRISLGPEPIMMTPGQLNSGLTPSPVPATTYIPPTDKDLEILFQPMFDEYFDQSSDSEPVPTATVVNAPIVSTNTSVSTTIAQDAPSTSHSLSSSQGHPPVFPQGVVAGPTIEDTSITQADLHPSVNPVAGEPSSAQSTSGDVCLAEPNQVSQPPDHLRKWTKDHPLDNIIGNPSRPVSTRKQLASDALWCCFHTELSKVEPKNFKMAVIEDCWFQAMQDEIHEFDRLEVWELVPRPIYVMVIALKWIYKVKLDEYGDVLKNKARLVAKGYRQEEGIDFEESFAPVARIEAIRIFIANAATKNMIIYQMDVKTAFLNGDLQEEVFVSQPEGFEDQDNPTHVYRLKKALYGLKQAPRAWYDTLSKFLLANNFFKGAVDPTLFTRKSGKHILLVQIYVDDIIFASTDHNACHIFSKEMSSKFQMSMMGQMSFFLGLQVSQSPRGIFINQAKYALETLKKYGMDLSDPVDTPMVDRLKLDEDLMGIPVDQTRFRGMVGSLMYLTASRPDLVFAVCMCARYQAKPTKKHFEAIKRIFRFHQEEVRRECPSFSKIDWLVVIKESKRSTAISTTKAEYIAMSGCCAQILWMRSQLKDYGFDFNKIPLYCDNKSAIALCCNNVQHSRSKHIDIRHHFIREQVENRVVELYFVETNYQLADILTKALPRERFEFLLPRLGMKSLTPETLRRLQEGEDE</sequence>
<dbReference type="CDD" id="cd09272">
    <property type="entry name" value="RNase_HI_RT_Ty1"/>
    <property type="match status" value="1"/>
</dbReference>
<gene>
    <name evidence="3" type="ORF">Tco_0626723</name>
</gene>
<dbReference type="Pfam" id="PF07727">
    <property type="entry name" value="RVT_2"/>
    <property type="match status" value="1"/>
</dbReference>
<dbReference type="EMBL" id="BQNB010008720">
    <property type="protein sequence ID" value="GJS53361.1"/>
    <property type="molecule type" value="Genomic_DNA"/>
</dbReference>
<dbReference type="InterPro" id="IPR043502">
    <property type="entry name" value="DNA/RNA_pol_sf"/>
</dbReference>
<dbReference type="InterPro" id="IPR013103">
    <property type="entry name" value="RVT_2"/>
</dbReference>